<feature type="non-terminal residue" evidence="1">
    <location>
        <position position="1"/>
    </location>
</feature>
<dbReference type="AlphaFoldDB" id="A0A0S3S3M5"/>
<evidence type="ECO:0000313" key="2">
    <source>
        <dbReference type="Proteomes" id="UP000291084"/>
    </source>
</evidence>
<reference evidence="1 2" key="1">
    <citation type="journal article" date="2015" name="Sci. Rep.">
        <title>The power of single molecule real-time sequencing technology in the de novo assembly of a eukaryotic genome.</title>
        <authorList>
            <person name="Sakai H."/>
            <person name="Naito K."/>
            <person name="Ogiso-Tanaka E."/>
            <person name="Takahashi Y."/>
            <person name="Iseki K."/>
            <person name="Muto C."/>
            <person name="Satou K."/>
            <person name="Teruya K."/>
            <person name="Shiroma A."/>
            <person name="Shimoji M."/>
            <person name="Hirano T."/>
            <person name="Itoh T."/>
            <person name="Kaga A."/>
            <person name="Tomooka N."/>
        </authorList>
    </citation>
    <scope>NUCLEOTIDE SEQUENCE [LARGE SCALE GENOMIC DNA]</scope>
    <source>
        <strain evidence="2">cv. Shumari</strain>
    </source>
</reference>
<accession>A0A0S3S3M5</accession>
<dbReference type="Proteomes" id="UP000291084">
    <property type="component" value="Chromosome 5"/>
</dbReference>
<dbReference type="EMBL" id="AP015038">
    <property type="protein sequence ID" value="BAT87415.1"/>
    <property type="molecule type" value="Genomic_DNA"/>
</dbReference>
<proteinExistence type="predicted"/>
<evidence type="ECO:0000313" key="1">
    <source>
        <dbReference type="EMBL" id="BAT87415.1"/>
    </source>
</evidence>
<name>A0A0S3S3M5_PHAAN</name>
<organism evidence="1 2">
    <name type="scientific">Vigna angularis var. angularis</name>
    <dbReference type="NCBI Taxonomy" id="157739"/>
    <lineage>
        <taxon>Eukaryota</taxon>
        <taxon>Viridiplantae</taxon>
        <taxon>Streptophyta</taxon>
        <taxon>Embryophyta</taxon>
        <taxon>Tracheophyta</taxon>
        <taxon>Spermatophyta</taxon>
        <taxon>Magnoliopsida</taxon>
        <taxon>eudicotyledons</taxon>
        <taxon>Gunneridae</taxon>
        <taxon>Pentapetalae</taxon>
        <taxon>rosids</taxon>
        <taxon>fabids</taxon>
        <taxon>Fabales</taxon>
        <taxon>Fabaceae</taxon>
        <taxon>Papilionoideae</taxon>
        <taxon>50 kb inversion clade</taxon>
        <taxon>NPAAA clade</taxon>
        <taxon>indigoferoid/millettioid clade</taxon>
        <taxon>Phaseoleae</taxon>
        <taxon>Vigna</taxon>
    </lineage>
</organism>
<sequence>GNCISMNIAASPFQVTLGGDNVTETTWTSKIPLEPHTPTTQFLTFSTTSFLYIEKLYQVLNVYVVKAFTAWQDISCH</sequence>
<gene>
    <name evidence="1" type="primary">Vigan.05G077800</name>
    <name evidence="1" type="ORF">VIGAN_05077800</name>
</gene>
<keyword evidence="2" id="KW-1185">Reference proteome</keyword>
<protein>
    <submittedName>
        <fullName evidence="1">Uncharacterized protein</fullName>
    </submittedName>
</protein>